<proteinExistence type="predicted"/>
<reference evidence="1 2" key="1">
    <citation type="submission" date="2018-06" db="EMBL/GenBank/DDBJ databases">
        <title>Genome Sequence of the Brown Rot Fungal Pathogen Monilinia fructigena.</title>
        <authorList>
            <person name="Landi L."/>
            <person name="De Miccolis Angelini R.M."/>
            <person name="Pollastro S."/>
            <person name="Abate D."/>
            <person name="Faretra F."/>
            <person name="Romanazzi G."/>
        </authorList>
    </citation>
    <scope>NUCLEOTIDE SEQUENCE [LARGE SCALE GENOMIC DNA]</scope>
    <source>
        <strain evidence="1 2">Mfrg269</strain>
    </source>
</reference>
<sequence length="89" mass="10696">MDVEIDHELTSDWLNGGALSWATPKKRRDAKRNKIESDHAKRIKDVKRKLDALHENRRTQRAKLQEAQWSRLHLLNERLYCLKIREGYF</sequence>
<organism evidence="1 2">
    <name type="scientific">Monilinia fructigena</name>
    <dbReference type="NCBI Taxonomy" id="38457"/>
    <lineage>
        <taxon>Eukaryota</taxon>
        <taxon>Fungi</taxon>
        <taxon>Dikarya</taxon>
        <taxon>Ascomycota</taxon>
        <taxon>Pezizomycotina</taxon>
        <taxon>Leotiomycetes</taxon>
        <taxon>Helotiales</taxon>
        <taxon>Sclerotiniaceae</taxon>
        <taxon>Monilinia</taxon>
    </lineage>
</organism>
<comment type="caution">
    <text evidence="1">The sequence shown here is derived from an EMBL/GenBank/DDBJ whole genome shotgun (WGS) entry which is preliminary data.</text>
</comment>
<dbReference type="AlphaFoldDB" id="A0A395IW23"/>
<name>A0A395IW23_9HELO</name>
<keyword evidence="2" id="KW-1185">Reference proteome</keyword>
<protein>
    <submittedName>
        <fullName evidence="1">Uncharacterized protein</fullName>
    </submittedName>
</protein>
<accession>A0A395IW23</accession>
<evidence type="ECO:0000313" key="2">
    <source>
        <dbReference type="Proteomes" id="UP000249056"/>
    </source>
</evidence>
<dbReference type="EMBL" id="QKRW01000024">
    <property type="protein sequence ID" value="RAL62539.1"/>
    <property type="molecule type" value="Genomic_DNA"/>
</dbReference>
<gene>
    <name evidence="1" type="ORF">DID88_005104</name>
</gene>
<evidence type="ECO:0000313" key="1">
    <source>
        <dbReference type="EMBL" id="RAL62539.1"/>
    </source>
</evidence>
<dbReference type="OrthoDB" id="3438854at2759"/>
<dbReference type="Proteomes" id="UP000249056">
    <property type="component" value="Unassembled WGS sequence"/>
</dbReference>